<dbReference type="Proteomes" id="UP000262209">
    <property type="component" value="Segment"/>
</dbReference>
<dbReference type="EMBL" id="MH424444">
    <property type="protein sequence ID" value="AXQ70224.1"/>
    <property type="molecule type" value="Genomic_DNA"/>
</dbReference>
<evidence type="ECO:0000313" key="1">
    <source>
        <dbReference type="EMBL" id="AXQ70224.1"/>
    </source>
</evidence>
<organism evidence="1">
    <name type="scientific">Salmonella virus VSiP</name>
    <dbReference type="NCBI Taxonomy" id="2301721"/>
    <lineage>
        <taxon>Viruses</taxon>
        <taxon>Duplodnaviria</taxon>
        <taxon>Heunggongvirae</taxon>
        <taxon>Uroviricota</taxon>
        <taxon>Caudoviricetes</taxon>
        <taxon>Sarkviridae</taxon>
        <taxon>Guernseyvirinae</taxon>
        <taxon>Cornellvirus</taxon>
        <taxon>Cornellvirus VSiP</taxon>
    </lineage>
</organism>
<name>A0A385EEB8_9CAUD</name>
<reference evidence="1" key="1">
    <citation type="submission" date="2018-06" db="EMBL/GenBank/DDBJ databases">
        <title>Complete genome sequence of Salmonella Infantis bacteriophage VSiP.</title>
        <authorList>
            <person name="Volozhantsev N."/>
            <person name="Denisenko E."/>
            <person name="Verevkin V."/>
            <person name="Myakinina V."/>
            <person name="Kislichkina A."/>
            <person name="Krasilnikova V."/>
        </authorList>
    </citation>
    <scope>NUCLEOTIDE SEQUENCE [LARGE SCALE GENOMIC DNA]</scope>
</reference>
<keyword evidence="2" id="KW-1185">Reference proteome</keyword>
<accession>A0A385EEB8</accession>
<gene>
    <name evidence="1" type="ORF">vsip_39</name>
</gene>
<evidence type="ECO:0008006" key="3">
    <source>
        <dbReference type="Google" id="ProtNLM"/>
    </source>
</evidence>
<sequence length="84" mass="9016">MKDSCHVVGNKITPCSHLAQALEYGNPRVKSKGIFIPERVNFNTGAPGTDIAQLHSGAFVGRGIALNFCPFCGVSLKTWKQNNG</sequence>
<proteinExistence type="predicted"/>
<evidence type="ECO:0000313" key="2">
    <source>
        <dbReference type="Proteomes" id="UP000262209"/>
    </source>
</evidence>
<protein>
    <recommendedName>
        <fullName evidence="3">Prophage protein</fullName>
    </recommendedName>
</protein>